<feature type="transmembrane region" description="Helical" evidence="1">
    <location>
        <begin position="12"/>
        <end position="30"/>
    </location>
</feature>
<name>A0A6P1P444_9BACT</name>
<dbReference type="RefSeq" id="WP_160694199.1">
    <property type="nucleotide sequence ID" value="NZ_CP047897.1"/>
</dbReference>
<protein>
    <submittedName>
        <fullName evidence="2">VWA domain-containing protein</fullName>
    </submittedName>
</protein>
<sequence length="697" mass="77314">MPTFQLHTVYSPWYGLLCLALGVGMAWLLYRKDQGPWPLGVKWVLATLRALLITLVAFLLLEPYTRIIKQEELKPTVVLALDNSQSVQLFTPAAALSQTLQGLEGLAEKLRNKGLRVEVQTMAGSDSSGLVPLSKSAFRAPVTNLHALLHGVDETYGGQNLVATVLVSDGVHNLGPTPTYQSYRSRIYPLALGDTIPRKDVVLADLEYNKINYSGTSFPLKVTLRHQGYAGPGATVLLQENGKTLLTKRVTLPRSGFVSTTFQLTSAQLGKKHYEVVVQPLAQEFTQVNNRRHAYLEVVKGKLNILLAATAPHPDIKALRAALATNPLLQVEVVVGPFQSPRFSAPYDAAILHQFPSMSGVGQAWLQKIRSAKVPVFYVVGAQTNIPAFNALQTGVQFAGSGTQYDQVQPILNPRFQRFSTEPLAQTRIPAWPPAPVPFGEWRLSPGTEVILYQQIGAVRSTKPLLVYRSSAVTPSAVLLTDGSWQWRLTEAADHGTAQIYDGLMAHVVQLLANKRDQKRLHVYPVKDVVGVAEEPVIQADAYNAVQEEIFGQTVSLSLTREDGQKTQHQFENVQAGEGLRLGSLAPGVYRFAASAKVENTMYRDSGEFIVEQQQLETITSLANHTLLDQLSQRSQTRLYYPGQLQALEQDLLQANFKTILRSKEEEKDLMEQYWFYYLLLGLALSEWALRRFYGKL</sequence>
<keyword evidence="3" id="KW-1185">Reference proteome</keyword>
<dbReference type="PANTHER" id="PTHR37947">
    <property type="entry name" value="BLL2462 PROTEIN"/>
    <property type="match status" value="1"/>
</dbReference>
<evidence type="ECO:0000313" key="2">
    <source>
        <dbReference type="EMBL" id="QHL89135.1"/>
    </source>
</evidence>
<accession>A0A6P1P444</accession>
<gene>
    <name evidence="2" type="ORF">GU926_17540</name>
</gene>
<keyword evidence="1" id="KW-0812">Transmembrane</keyword>
<keyword evidence="1" id="KW-0472">Membrane</keyword>
<feature type="transmembrane region" description="Helical" evidence="1">
    <location>
        <begin position="42"/>
        <end position="61"/>
    </location>
</feature>
<dbReference type="EMBL" id="CP047897">
    <property type="protein sequence ID" value="QHL89135.1"/>
    <property type="molecule type" value="Genomic_DNA"/>
</dbReference>
<dbReference type="Proteomes" id="UP000464214">
    <property type="component" value="Chromosome"/>
</dbReference>
<organism evidence="2 3">
    <name type="scientific">Nibribacter ruber</name>
    <dbReference type="NCBI Taxonomy" id="2698458"/>
    <lineage>
        <taxon>Bacteria</taxon>
        <taxon>Pseudomonadati</taxon>
        <taxon>Bacteroidota</taxon>
        <taxon>Cytophagia</taxon>
        <taxon>Cytophagales</taxon>
        <taxon>Hymenobacteraceae</taxon>
        <taxon>Nibribacter</taxon>
    </lineage>
</organism>
<proteinExistence type="predicted"/>
<keyword evidence="1" id="KW-1133">Transmembrane helix</keyword>
<dbReference type="PANTHER" id="PTHR37947:SF1">
    <property type="entry name" value="BLL2462 PROTEIN"/>
    <property type="match status" value="1"/>
</dbReference>
<dbReference type="KEGG" id="nib:GU926_17540"/>
<evidence type="ECO:0000313" key="3">
    <source>
        <dbReference type="Proteomes" id="UP000464214"/>
    </source>
</evidence>
<reference evidence="2 3" key="1">
    <citation type="submission" date="2020-01" db="EMBL/GenBank/DDBJ databases">
        <authorList>
            <person name="Kim M."/>
        </authorList>
    </citation>
    <scope>NUCLEOTIDE SEQUENCE [LARGE SCALE GENOMIC DNA]</scope>
    <source>
        <strain evidence="2 3">BT10</strain>
    </source>
</reference>
<dbReference type="AlphaFoldDB" id="A0A6P1P444"/>
<evidence type="ECO:0000256" key="1">
    <source>
        <dbReference type="SAM" id="Phobius"/>
    </source>
</evidence>